<comment type="subunit">
    <text evidence="6">Homotetramer.</text>
</comment>
<evidence type="ECO:0000259" key="7">
    <source>
        <dbReference type="PROSITE" id="PS51383"/>
    </source>
</evidence>
<dbReference type="PANTHER" id="PTHR12592:SF0">
    <property type="entry name" value="ATP-DEPENDENT (S)-NAD(P)H-HYDRATE DEHYDRATASE"/>
    <property type="match status" value="1"/>
</dbReference>
<feature type="binding site" evidence="6">
    <location>
        <begin position="194"/>
        <end position="198"/>
    </location>
    <ligand>
        <name>AMP</name>
        <dbReference type="ChEBI" id="CHEBI:456215"/>
    </ligand>
</feature>
<dbReference type="Pfam" id="PF01256">
    <property type="entry name" value="Carb_kinase"/>
    <property type="match status" value="1"/>
</dbReference>
<comment type="caution">
    <text evidence="8">The sequence shown here is derived from an EMBL/GenBank/DDBJ whole genome shotgun (WGS) entry which is preliminary data.</text>
</comment>
<dbReference type="PROSITE" id="PS51383">
    <property type="entry name" value="YJEF_C_3"/>
    <property type="match status" value="1"/>
</dbReference>
<feature type="domain" description="YjeF C-terminal" evidence="7">
    <location>
        <begin position="8"/>
        <end position="283"/>
    </location>
</feature>
<comment type="catalytic activity">
    <reaction evidence="6">
        <text>(6S)-NADPHX + ADP = AMP + phosphate + NADPH + H(+)</text>
        <dbReference type="Rhea" id="RHEA:32235"/>
        <dbReference type="ChEBI" id="CHEBI:15378"/>
        <dbReference type="ChEBI" id="CHEBI:43474"/>
        <dbReference type="ChEBI" id="CHEBI:57783"/>
        <dbReference type="ChEBI" id="CHEBI:64076"/>
        <dbReference type="ChEBI" id="CHEBI:456215"/>
        <dbReference type="ChEBI" id="CHEBI:456216"/>
        <dbReference type="EC" id="4.2.1.136"/>
    </reaction>
</comment>
<keyword evidence="3 6" id="KW-0521">NADP</keyword>
<dbReference type="SUPFAM" id="SSF53613">
    <property type="entry name" value="Ribokinase-like"/>
    <property type="match status" value="1"/>
</dbReference>
<dbReference type="GO" id="GO:0110051">
    <property type="term" value="P:metabolite repair"/>
    <property type="evidence" value="ECO:0007669"/>
    <property type="project" value="TreeGrafter"/>
</dbReference>
<dbReference type="InterPro" id="IPR029056">
    <property type="entry name" value="Ribokinase-like"/>
</dbReference>
<dbReference type="InterPro" id="IPR000631">
    <property type="entry name" value="CARKD"/>
</dbReference>
<keyword evidence="5 6" id="KW-0456">Lyase</keyword>
<comment type="function">
    <text evidence="6">Catalyzes the dehydration of the S-form of NAD(P)HX at the expense of ADP, which is converted to AMP. Together with NAD(P)HX epimerase, which catalyzes the epimerization of the S- and R-forms, the enzyme allows the repair of both epimers of NAD(P)HX, a damaged form of NAD(P)H that is a result of enzymatic or heat-dependent hydration.</text>
</comment>
<reference evidence="8" key="2">
    <citation type="submission" date="2021-04" db="EMBL/GenBank/DDBJ databases">
        <authorList>
            <person name="Gilroy R."/>
        </authorList>
    </citation>
    <scope>NUCLEOTIDE SEQUENCE</scope>
    <source>
        <strain evidence="8">ChiBcec8-14828</strain>
    </source>
</reference>
<proteinExistence type="inferred from homology"/>
<dbReference type="CDD" id="cd01171">
    <property type="entry name" value="YXKO-related"/>
    <property type="match status" value="1"/>
</dbReference>
<dbReference type="AlphaFoldDB" id="A0A9D2S0J5"/>
<accession>A0A9D2S0J5</accession>
<dbReference type="EC" id="4.2.1.136" evidence="6"/>
<comment type="cofactor">
    <cofactor evidence="6">
        <name>Mg(2+)</name>
        <dbReference type="ChEBI" id="CHEBI:18420"/>
    </cofactor>
</comment>
<gene>
    <name evidence="6" type="primary">nnrD</name>
    <name evidence="8" type="ORF">H9943_00400</name>
</gene>
<dbReference type="HAMAP" id="MF_01965">
    <property type="entry name" value="NADHX_dehydratase"/>
    <property type="match status" value="1"/>
</dbReference>
<evidence type="ECO:0000256" key="6">
    <source>
        <dbReference type="HAMAP-Rule" id="MF_01965"/>
    </source>
</evidence>
<dbReference type="NCBIfam" id="TIGR00196">
    <property type="entry name" value="yjeF_cterm"/>
    <property type="match status" value="1"/>
</dbReference>
<feature type="binding site" evidence="6">
    <location>
        <position position="157"/>
    </location>
    <ligand>
        <name>(6S)-NADPHX</name>
        <dbReference type="ChEBI" id="CHEBI:64076"/>
    </ligand>
</feature>
<feature type="binding site" evidence="6">
    <location>
        <position position="43"/>
    </location>
    <ligand>
        <name>(6S)-NADPHX</name>
        <dbReference type="ChEBI" id="CHEBI:64076"/>
    </ligand>
</feature>
<name>A0A9D2S0J5_9FIRM</name>
<evidence type="ECO:0000256" key="4">
    <source>
        <dbReference type="ARBA" id="ARBA00023027"/>
    </source>
</evidence>
<dbReference type="GO" id="GO:0005524">
    <property type="term" value="F:ATP binding"/>
    <property type="evidence" value="ECO:0007669"/>
    <property type="project" value="UniProtKB-KW"/>
</dbReference>
<dbReference type="Gene3D" id="3.40.1190.20">
    <property type="match status" value="1"/>
</dbReference>
<feature type="binding site" evidence="6">
    <location>
        <position position="104"/>
    </location>
    <ligand>
        <name>(6S)-NADPHX</name>
        <dbReference type="ChEBI" id="CHEBI:64076"/>
    </ligand>
</feature>
<comment type="similarity">
    <text evidence="6">Belongs to the NnrD/CARKD family.</text>
</comment>
<evidence type="ECO:0000313" key="9">
    <source>
        <dbReference type="Proteomes" id="UP000824209"/>
    </source>
</evidence>
<evidence type="ECO:0000256" key="2">
    <source>
        <dbReference type="ARBA" id="ARBA00022840"/>
    </source>
</evidence>
<dbReference type="Proteomes" id="UP000824209">
    <property type="component" value="Unassembled WGS sequence"/>
</dbReference>
<dbReference type="EMBL" id="DWYA01000004">
    <property type="protein sequence ID" value="HJB38841.1"/>
    <property type="molecule type" value="Genomic_DNA"/>
</dbReference>
<dbReference type="GO" id="GO:0052855">
    <property type="term" value="F:ADP-dependent NAD(P)H-hydrate dehydratase activity"/>
    <property type="evidence" value="ECO:0007669"/>
    <property type="project" value="UniProtKB-UniRule"/>
</dbReference>
<feature type="binding site" evidence="6">
    <location>
        <position position="223"/>
    </location>
    <ligand>
        <name>AMP</name>
        <dbReference type="ChEBI" id="CHEBI:456215"/>
    </ligand>
</feature>
<organism evidence="8 9">
    <name type="scientific">Candidatus Ruthenibacterium avium</name>
    <dbReference type="NCBI Taxonomy" id="2838751"/>
    <lineage>
        <taxon>Bacteria</taxon>
        <taxon>Bacillati</taxon>
        <taxon>Bacillota</taxon>
        <taxon>Clostridia</taxon>
        <taxon>Eubacteriales</taxon>
        <taxon>Oscillospiraceae</taxon>
        <taxon>Ruthenibacterium</taxon>
    </lineage>
</organism>
<evidence type="ECO:0000256" key="1">
    <source>
        <dbReference type="ARBA" id="ARBA00022741"/>
    </source>
</evidence>
<keyword evidence="4 6" id="KW-0520">NAD</keyword>
<keyword evidence="1 6" id="KW-0547">Nucleotide-binding</keyword>
<dbReference type="GO" id="GO:0052856">
    <property type="term" value="F:NAD(P)HX epimerase activity"/>
    <property type="evidence" value="ECO:0007669"/>
    <property type="project" value="TreeGrafter"/>
</dbReference>
<reference evidence="8" key="1">
    <citation type="journal article" date="2021" name="PeerJ">
        <title>Extensive microbial diversity within the chicken gut microbiome revealed by metagenomics and culture.</title>
        <authorList>
            <person name="Gilroy R."/>
            <person name="Ravi A."/>
            <person name="Getino M."/>
            <person name="Pursley I."/>
            <person name="Horton D.L."/>
            <person name="Alikhan N.F."/>
            <person name="Baker D."/>
            <person name="Gharbi K."/>
            <person name="Hall N."/>
            <person name="Watson M."/>
            <person name="Adriaenssens E.M."/>
            <person name="Foster-Nyarko E."/>
            <person name="Jarju S."/>
            <person name="Secka A."/>
            <person name="Antonio M."/>
            <person name="Oren A."/>
            <person name="Chaudhuri R.R."/>
            <person name="La Ragione R."/>
            <person name="Hildebrand F."/>
            <person name="Pallen M.J."/>
        </authorList>
    </citation>
    <scope>NUCLEOTIDE SEQUENCE</scope>
    <source>
        <strain evidence="8">ChiBcec8-14828</strain>
    </source>
</reference>
<dbReference type="GO" id="GO:0046496">
    <property type="term" value="P:nicotinamide nucleotide metabolic process"/>
    <property type="evidence" value="ECO:0007669"/>
    <property type="project" value="UniProtKB-UniRule"/>
</dbReference>
<protein>
    <recommendedName>
        <fullName evidence="6">ADP-dependent (S)-NAD(P)H-hydrate dehydratase</fullName>
        <ecNumber evidence="6">4.2.1.136</ecNumber>
    </recommendedName>
    <alternativeName>
        <fullName evidence="6">ADP-dependent NAD(P)HX dehydratase</fullName>
    </alternativeName>
</protein>
<evidence type="ECO:0000313" key="8">
    <source>
        <dbReference type="EMBL" id="HJB38841.1"/>
    </source>
</evidence>
<evidence type="ECO:0000256" key="3">
    <source>
        <dbReference type="ARBA" id="ARBA00022857"/>
    </source>
</evidence>
<keyword evidence="2 6" id="KW-0067">ATP-binding</keyword>
<sequence>MSQPIVLNQKTALEMLPTRTAESHKGSYGKVLAVCGSSSYRGAAVLSVMGALRTGAGLVTLAAPECVVSAAACQVPEAIFLPDPSENRLLEEVSQSEVCLLGCGLPADAATAQLAKKAFDASMGVIVLDAGALCSLADEVSAITAFAQSQPLIVTPHPGEMARLCRCGVEDVEKERASCALDFASSTGAITVLKGHETLIACPDGTLYENHTGNAGLARGGSGDILAGMIAGLAAQGMSAEHAAAVGVFLHGLSADRCAARLSMQGMLPSDILTDLCNIFLEKEQKM</sequence>
<comment type="catalytic activity">
    <reaction evidence="6">
        <text>(6S)-NADHX + ADP = AMP + phosphate + NADH + H(+)</text>
        <dbReference type="Rhea" id="RHEA:32223"/>
        <dbReference type="ChEBI" id="CHEBI:15378"/>
        <dbReference type="ChEBI" id="CHEBI:43474"/>
        <dbReference type="ChEBI" id="CHEBI:57945"/>
        <dbReference type="ChEBI" id="CHEBI:64074"/>
        <dbReference type="ChEBI" id="CHEBI:456215"/>
        <dbReference type="ChEBI" id="CHEBI:456216"/>
        <dbReference type="EC" id="4.2.1.136"/>
    </reaction>
</comment>
<evidence type="ECO:0000256" key="5">
    <source>
        <dbReference type="ARBA" id="ARBA00023239"/>
    </source>
</evidence>
<feature type="binding site" evidence="6">
    <location>
        <position position="224"/>
    </location>
    <ligand>
        <name>(6S)-NADPHX</name>
        <dbReference type="ChEBI" id="CHEBI:64076"/>
    </ligand>
</feature>
<dbReference type="PANTHER" id="PTHR12592">
    <property type="entry name" value="ATP-DEPENDENT (S)-NAD(P)H-HYDRATE DEHYDRATASE FAMILY MEMBER"/>
    <property type="match status" value="1"/>
</dbReference>